<comment type="caution">
    <text evidence="2">The sequence shown here is derived from an EMBL/GenBank/DDBJ whole genome shotgun (WGS) entry which is preliminary data.</text>
</comment>
<accession>A0AAN8BQ40</accession>
<keyword evidence="3" id="KW-1185">Reference proteome</keyword>
<gene>
    <name evidence="2" type="ORF">CesoFtcFv8_015139</name>
</gene>
<name>A0AAN8BQ40_9TELE</name>
<evidence type="ECO:0000313" key="3">
    <source>
        <dbReference type="Proteomes" id="UP001335648"/>
    </source>
</evidence>
<feature type="region of interest" description="Disordered" evidence="1">
    <location>
        <begin position="1"/>
        <end position="28"/>
    </location>
</feature>
<dbReference type="Proteomes" id="UP001335648">
    <property type="component" value="Unassembled WGS sequence"/>
</dbReference>
<evidence type="ECO:0000313" key="2">
    <source>
        <dbReference type="EMBL" id="KAK5889107.1"/>
    </source>
</evidence>
<evidence type="ECO:0000256" key="1">
    <source>
        <dbReference type="SAM" id="MobiDB-lite"/>
    </source>
</evidence>
<sequence length="79" mass="8348">MPVQHSRGPPGEQTHTGGYGAVPQSPLLPLPLPLSLPPPVPPCPRPYDLAADKTRGPAVPSAWCQHFPLSRSCCVTQMG</sequence>
<reference evidence="2 3" key="1">
    <citation type="journal article" date="2023" name="Mol. Biol. Evol.">
        <title>Genomics of Secondarily Temperate Adaptation in the Only Non-Antarctic Icefish.</title>
        <authorList>
            <person name="Rivera-Colon A.G."/>
            <person name="Rayamajhi N."/>
            <person name="Minhas B.F."/>
            <person name="Madrigal G."/>
            <person name="Bilyk K.T."/>
            <person name="Yoon V."/>
            <person name="Hune M."/>
            <person name="Gregory S."/>
            <person name="Cheng C.H.C."/>
            <person name="Catchen J.M."/>
        </authorList>
    </citation>
    <scope>NUCLEOTIDE SEQUENCE [LARGE SCALE GENOMIC DNA]</scope>
    <source>
        <strain evidence="2">JC2023a</strain>
    </source>
</reference>
<dbReference type="EMBL" id="JAULUE010002057">
    <property type="protein sequence ID" value="KAK5889107.1"/>
    <property type="molecule type" value="Genomic_DNA"/>
</dbReference>
<protein>
    <submittedName>
        <fullName evidence="2">Uncharacterized protein</fullName>
    </submittedName>
</protein>
<organism evidence="2 3">
    <name type="scientific">Champsocephalus esox</name>
    <name type="common">pike icefish</name>
    <dbReference type="NCBI Taxonomy" id="159716"/>
    <lineage>
        <taxon>Eukaryota</taxon>
        <taxon>Metazoa</taxon>
        <taxon>Chordata</taxon>
        <taxon>Craniata</taxon>
        <taxon>Vertebrata</taxon>
        <taxon>Euteleostomi</taxon>
        <taxon>Actinopterygii</taxon>
        <taxon>Neopterygii</taxon>
        <taxon>Teleostei</taxon>
        <taxon>Neoteleostei</taxon>
        <taxon>Acanthomorphata</taxon>
        <taxon>Eupercaria</taxon>
        <taxon>Perciformes</taxon>
        <taxon>Notothenioidei</taxon>
        <taxon>Channichthyidae</taxon>
        <taxon>Champsocephalus</taxon>
    </lineage>
</organism>
<proteinExistence type="predicted"/>
<dbReference type="AlphaFoldDB" id="A0AAN8BQ40"/>